<dbReference type="Proteomes" id="UP001447188">
    <property type="component" value="Unassembled WGS sequence"/>
</dbReference>
<sequence length="312" mass="36847">MSQQYRTQGRGPKNIPKRGPPLRTQVGRYPALTTFFGSFPSFTRDTSQPPDDDFRRLQYHHRWDSRSDIYAAKRRQFLLALAAETKSPVHAFFVQYAGFLDYNSAASPHVEFVRLQRRLKGYIAREDFDAAFRAEFNGPLDRFFRRYPEFKYNPRGTHMAEFRRLVAAKRWDPERAKREQYAKEEKSIAYNRARAAFFDGFRGEFDHLFGADAKDFGTWRKLCRTLGVQPMPSDVEECKKVTGRLMVNIYDITHHKRTGAPFDFFNTLDDLRSYTQENKLYFPKDRAKESALRFLLRQILPKMTRLVKHVVR</sequence>
<dbReference type="PANTHER" id="PTHR38846:SF1">
    <property type="entry name" value="C3H1-TYPE DOMAIN-CONTAINING PROTEIN"/>
    <property type="match status" value="1"/>
</dbReference>
<dbReference type="EMBL" id="JBBBZM010000217">
    <property type="protein sequence ID" value="KAL0631727.1"/>
    <property type="molecule type" value="Genomic_DNA"/>
</dbReference>
<evidence type="ECO:0000256" key="1">
    <source>
        <dbReference type="SAM" id="MobiDB-lite"/>
    </source>
</evidence>
<proteinExistence type="predicted"/>
<accession>A0ABR3G6Z8</accession>
<organism evidence="2 3">
    <name type="scientific">Discina gigas</name>
    <dbReference type="NCBI Taxonomy" id="1032678"/>
    <lineage>
        <taxon>Eukaryota</taxon>
        <taxon>Fungi</taxon>
        <taxon>Dikarya</taxon>
        <taxon>Ascomycota</taxon>
        <taxon>Pezizomycotina</taxon>
        <taxon>Pezizomycetes</taxon>
        <taxon>Pezizales</taxon>
        <taxon>Discinaceae</taxon>
        <taxon>Discina</taxon>
    </lineage>
</organism>
<feature type="region of interest" description="Disordered" evidence="1">
    <location>
        <begin position="1"/>
        <end position="23"/>
    </location>
</feature>
<name>A0ABR3G6Z8_9PEZI</name>
<reference evidence="2 3" key="1">
    <citation type="submission" date="2024-02" db="EMBL/GenBank/DDBJ databases">
        <title>Discinaceae phylogenomics.</title>
        <authorList>
            <person name="Dirks A.C."/>
            <person name="James T.Y."/>
        </authorList>
    </citation>
    <scope>NUCLEOTIDE SEQUENCE [LARGE SCALE GENOMIC DNA]</scope>
    <source>
        <strain evidence="2 3">ACD0624</strain>
    </source>
</reference>
<keyword evidence="3" id="KW-1185">Reference proteome</keyword>
<evidence type="ECO:0000313" key="2">
    <source>
        <dbReference type="EMBL" id="KAL0631727.1"/>
    </source>
</evidence>
<protein>
    <submittedName>
        <fullName evidence="2">Uncharacterized protein</fullName>
    </submittedName>
</protein>
<evidence type="ECO:0000313" key="3">
    <source>
        <dbReference type="Proteomes" id="UP001447188"/>
    </source>
</evidence>
<comment type="caution">
    <text evidence="2">The sequence shown here is derived from an EMBL/GenBank/DDBJ whole genome shotgun (WGS) entry which is preliminary data.</text>
</comment>
<dbReference type="PANTHER" id="PTHR38846">
    <property type="entry name" value="C3H1-TYPE DOMAIN-CONTAINING PROTEIN"/>
    <property type="match status" value="1"/>
</dbReference>
<dbReference type="PROSITE" id="PS50096">
    <property type="entry name" value="IQ"/>
    <property type="match status" value="1"/>
</dbReference>
<gene>
    <name evidence="2" type="ORF">Q9L58_009402</name>
</gene>